<feature type="signal peptide" evidence="1">
    <location>
        <begin position="1"/>
        <end position="24"/>
    </location>
</feature>
<gene>
    <name evidence="2" type="ORF">L2740_02480</name>
</gene>
<accession>A0A9X1Z8E4</accession>
<dbReference type="EMBL" id="JAKILB010000001">
    <property type="protein sequence ID" value="MCL1137429.1"/>
    <property type="molecule type" value="Genomic_DNA"/>
</dbReference>
<reference evidence="2" key="1">
    <citation type="submission" date="2022-01" db="EMBL/GenBank/DDBJ databases">
        <title>Whole genome-based taxonomy of the Shewanellaceae.</title>
        <authorList>
            <person name="Martin-Rodriguez A.J."/>
        </authorList>
    </citation>
    <scope>NUCLEOTIDE SEQUENCE</scope>
    <source>
        <strain evidence="2">KCTC 23973</strain>
    </source>
</reference>
<name>A0A9X1Z8E4_9GAMM</name>
<dbReference type="AlphaFoldDB" id="A0A9X1Z8E4"/>
<evidence type="ECO:0000313" key="3">
    <source>
        <dbReference type="Proteomes" id="UP001139293"/>
    </source>
</evidence>
<proteinExistence type="predicted"/>
<dbReference type="Pfam" id="PF09839">
    <property type="entry name" value="DUF2066"/>
    <property type="match status" value="1"/>
</dbReference>
<comment type="caution">
    <text evidence="2">The sequence shown here is derived from an EMBL/GenBank/DDBJ whole genome shotgun (WGS) entry which is preliminary data.</text>
</comment>
<feature type="chain" id="PRO_5040762994" evidence="1">
    <location>
        <begin position="25"/>
        <end position="370"/>
    </location>
</feature>
<keyword evidence="1" id="KW-0732">Signal</keyword>
<protein>
    <submittedName>
        <fullName evidence="2">DUF2066 domain-containing protein</fullName>
    </submittedName>
</protein>
<dbReference type="InterPro" id="IPR018642">
    <property type="entry name" value="DUF2066"/>
</dbReference>
<dbReference type="Proteomes" id="UP001139293">
    <property type="component" value="Unassembled WGS sequence"/>
</dbReference>
<sequence length="370" mass="41219">MLKLILRICVIFCSLTGFTATAMAAEVKQLDEGIVPIETRSTTLRTQGIKQAFENVILKNSGTQSALTNERIKQQLGSASSLMTQYGYFEQDGELFLKVNFDHKRIIALLREAGLPVWGKQRPLTIVWLVAGENGEREILNDASDTVSRTTFNQESEAKGVPLLFPLMDLDDAMRVGVNDIRGRFADNVASASLRYQANYSLLATIEQQGAVYRYQMDLYPREKAPQALQMTSLVSQSGEASSMEEAVKAIVAATSEYYVGQYAVADSGQKNSTTIIFTDVAEMQQLVSIERYLSQLSAIKSARVANIQGQSVEFNIDLFGDEADLHRLMALDPRIDVINSLSEQNSNYSSFDPVEQPQKETQIYYWKGQ</sequence>
<keyword evidence="3" id="KW-1185">Reference proteome</keyword>
<dbReference type="RefSeq" id="WP_248948453.1">
    <property type="nucleotide sequence ID" value="NZ_JAKILB010000001.1"/>
</dbReference>
<evidence type="ECO:0000256" key="1">
    <source>
        <dbReference type="SAM" id="SignalP"/>
    </source>
</evidence>
<organism evidence="2 3">
    <name type="scientific">Shewanella pneumatophori</name>
    <dbReference type="NCBI Taxonomy" id="314092"/>
    <lineage>
        <taxon>Bacteria</taxon>
        <taxon>Pseudomonadati</taxon>
        <taxon>Pseudomonadota</taxon>
        <taxon>Gammaproteobacteria</taxon>
        <taxon>Alteromonadales</taxon>
        <taxon>Shewanellaceae</taxon>
        <taxon>Shewanella</taxon>
    </lineage>
</organism>
<evidence type="ECO:0000313" key="2">
    <source>
        <dbReference type="EMBL" id="MCL1137429.1"/>
    </source>
</evidence>